<proteinExistence type="predicted"/>
<name>A0A9P8NVM8_9ASCO</name>
<reference evidence="2" key="1">
    <citation type="journal article" date="2021" name="Open Biol.">
        <title>Shared evolutionary footprints suggest mitochondrial oxidative damage underlies multiple complex I losses in fungi.</title>
        <authorList>
            <person name="Schikora-Tamarit M.A."/>
            <person name="Marcet-Houben M."/>
            <person name="Nosek J."/>
            <person name="Gabaldon T."/>
        </authorList>
    </citation>
    <scope>NUCLEOTIDE SEQUENCE</scope>
    <source>
        <strain evidence="2">NCAIM Y.01608</strain>
    </source>
</reference>
<keyword evidence="1" id="KW-0175">Coiled coil</keyword>
<evidence type="ECO:0000313" key="3">
    <source>
        <dbReference type="Proteomes" id="UP000788993"/>
    </source>
</evidence>
<feature type="coiled-coil region" evidence="1">
    <location>
        <begin position="174"/>
        <end position="233"/>
    </location>
</feature>
<reference evidence="2" key="2">
    <citation type="submission" date="2021-01" db="EMBL/GenBank/DDBJ databases">
        <authorList>
            <person name="Schikora-Tamarit M.A."/>
        </authorList>
    </citation>
    <scope>NUCLEOTIDE SEQUENCE</scope>
    <source>
        <strain evidence="2">NCAIM Y.01608</strain>
    </source>
</reference>
<dbReference type="EMBL" id="JAEUBD010001504">
    <property type="protein sequence ID" value="KAH3659879.1"/>
    <property type="molecule type" value="Genomic_DNA"/>
</dbReference>
<accession>A0A9P8NVM8</accession>
<gene>
    <name evidence="2" type="ORF">OGATHE_005924</name>
</gene>
<organism evidence="2 3">
    <name type="scientific">Ogataea polymorpha</name>
    <dbReference type="NCBI Taxonomy" id="460523"/>
    <lineage>
        <taxon>Eukaryota</taxon>
        <taxon>Fungi</taxon>
        <taxon>Dikarya</taxon>
        <taxon>Ascomycota</taxon>
        <taxon>Saccharomycotina</taxon>
        <taxon>Pichiomycetes</taxon>
        <taxon>Pichiales</taxon>
        <taxon>Pichiaceae</taxon>
        <taxon>Ogataea</taxon>
    </lineage>
</organism>
<comment type="caution">
    <text evidence="2">The sequence shown here is derived from an EMBL/GenBank/DDBJ whole genome shotgun (WGS) entry which is preliminary data.</text>
</comment>
<dbReference type="Proteomes" id="UP000788993">
    <property type="component" value="Unassembled WGS sequence"/>
</dbReference>
<dbReference type="AlphaFoldDB" id="A0A9P8NVM8"/>
<evidence type="ECO:0000313" key="2">
    <source>
        <dbReference type="EMBL" id="KAH3659879.1"/>
    </source>
</evidence>
<protein>
    <submittedName>
        <fullName evidence="2">Uncharacterized protein</fullName>
    </submittedName>
</protein>
<evidence type="ECO:0000256" key="1">
    <source>
        <dbReference type="SAM" id="Coils"/>
    </source>
</evidence>
<keyword evidence="3" id="KW-1185">Reference proteome</keyword>
<sequence>MSRQDSQYKTIEATIKWLQEYKSLAVLSRPRITEFLDPKFVNEAVECIIGERPIETSAIDDNTQYFKILAEFLADMFVGTEVVEMHIQAMDSSLLDRYVKGKTNWEFVDDLALTEAMYHYCCLLLVSSVRGKRMAWAMTNINYLPLEYKKVLEKFSLIADKQSVFEGFEQNSDNAQLEEALREKEEQAQFLQSQLNELHETSQLKEQQLLVELESKEEKLKAYDQLMVKLKIQNEQFHHSFMDPSVDSSLNKHTKLEMISFENKVLEHFISILAKASD</sequence>